<comment type="subcellular location">
    <subcellularLocation>
        <location evidence="1">Membrane</location>
        <topology evidence="1">Single-pass type II membrane protein</topology>
    </subcellularLocation>
</comment>
<evidence type="ECO:0000256" key="4">
    <source>
        <dbReference type="ARBA" id="ARBA00022968"/>
    </source>
</evidence>
<feature type="region of interest" description="Disordered" evidence="7">
    <location>
        <begin position="1"/>
        <end position="28"/>
    </location>
</feature>
<dbReference type="InterPro" id="IPR026050">
    <property type="entry name" value="C1GALT1/C1GALT1_chp1"/>
</dbReference>
<keyword evidence="3 8" id="KW-0812">Transmembrane</keyword>
<evidence type="ECO:0000256" key="6">
    <source>
        <dbReference type="ARBA" id="ARBA00023136"/>
    </source>
</evidence>
<dbReference type="GO" id="GO:0016263">
    <property type="term" value="F:glycoprotein-N-acetylgalactosamine 3-beta-galactosyltransferase activity"/>
    <property type="evidence" value="ECO:0007669"/>
    <property type="project" value="TreeGrafter"/>
</dbReference>
<evidence type="ECO:0000256" key="1">
    <source>
        <dbReference type="ARBA" id="ARBA00004606"/>
    </source>
</evidence>
<keyword evidence="6 8" id="KW-0472">Membrane</keyword>
<reference evidence="9" key="1">
    <citation type="submission" date="2021-01" db="EMBL/GenBank/DDBJ databases">
        <authorList>
            <person name="Corre E."/>
            <person name="Pelletier E."/>
            <person name="Niang G."/>
            <person name="Scheremetjew M."/>
            <person name="Finn R."/>
            <person name="Kale V."/>
            <person name="Holt S."/>
            <person name="Cochrane G."/>
            <person name="Meng A."/>
            <person name="Brown T."/>
            <person name="Cohen L."/>
        </authorList>
    </citation>
    <scope>NUCLEOTIDE SEQUENCE</scope>
    <source>
        <strain evidence="9">Isolate 1302-5</strain>
    </source>
</reference>
<evidence type="ECO:0000256" key="7">
    <source>
        <dbReference type="SAM" id="MobiDB-lite"/>
    </source>
</evidence>
<feature type="transmembrane region" description="Helical" evidence="8">
    <location>
        <begin position="40"/>
        <end position="59"/>
    </location>
</feature>
<evidence type="ECO:0000256" key="3">
    <source>
        <dbReference type="ARBA" id="ARBA00022692"/>
    </source>
</evidence>
<dbReference type="AlphaFoldDB" id="A0A7S4J8K6"/>
<dbReference type="PANTHER" id="PTHR23033">
    <property type="entry name" value="BETA1,3-GALACTOSYLTRANSFERASE"/>
    <property type="match status" value="1"/>
</dbReference>
<evidence type="ECO:0000256" key="8">
    <source>
        <dbReference type="SAM" id="Phobius"/>
    </source>
</evidence>
<evidence type="ECO:0000256" key="2">
    <source>
        <dbReference type="ARBA" id="ARBA00006462"/>
    </source>
</evidence>
<dbReference type="EMBL" id="HBKQ01034745">
    <property type="protein sequence ID" value="CAE2255626.1"/>
    <property type="molecule type" value="Transcribed_RNA"/>
</dbReference>
<feature type="region of interest" description="Disordered" evidence="7">
    <location>
        <begin position="108"/>
        <end position="162"/>
    </location>
</feature>
<proteinExistence type="inferred from homology"/>
<keyword evidence="5 8" id="KW-1133">Transmembrane helix</keyword>
<accession>A0A7S4J8K6</accession>
<name>A0A7S4J8K6_9STRA</name>
<comment type="similarity">
    <text evidence="2">Belongs to the glycosyltransferase 31 family. Beta3-Gal-T subfamily.</text>
</comment>
<dbReference type="Gene3D" id="3.90.550.50">
    <property type="match status" value="1"/>
</dbReference>
<dbReference type="GO" id="GO:0016020">
    <property type="term" value="C:membrane"/>
    <property type="evidence" value="ECO:0007669"/>
    <property type="project" value="UniProtKB-SubCell"/>
</dbReference>
<evidence type="ECO:0000313" key="9">
    <source>
        <dbReference type="EMBL" id="CAE2255626.1"/>
    </source>
</evidence>
<gene>
    <name evidence="9" type="ORF">OAUR00152_LOCUS23813</name>
</gene>
<evidence type="ECO:0000256" key="5">
    <source>
        <dbReference type="ARBA" id="ARBA00022989"/>
    </source>
</evidence>
<sequence length="506" mass="55442">MNVRHRPVHAGSPGEPDRLGGAHSHRKRTGKRMLVNKDNVGCVAIVAFVLLGLVLFMFFDFHHHEYDIDTGQEVDIDGELEEEVNAVQAAAAAEDGATVGAGLAAEPAVRRFPDEGSGEEPEVGTAGKDTSDGGAALRGGGKRLESRDGEQNPSIDGTNAKAGPSFVTVVLPSVVNPAGRSKRLDAIASTWGPAARALYVVHDTMDYLNGANNLVGFSADGSHYPQLLVLPESIKEESGVLRLQHTVRTIHDAINPDFAFFVNDHTFVMPEHLCLFLSGRDPTRELYAGHAMKNEKEGYAFNSGAAGYVLSKRTMGDLVKKWDEKDPKCLAEHAAKWLQSNPGLVTAKCLRESMHVNAVDTRDEGGRHRFHAFGLVRTAMGSVDEWYLKKHKGLDVIFGPDRHHHQHMPLKGVDCCSVDTVSFHYVEHAETKVFHAVRKKLKENQEMTDDELKSLMISTWPIGRDTGAYAHDLPDASMTEEWNTIIGIFRRISGSSGNKNYLTPPC</sequence>
<dbReference type="PANTHER" id="PTHR23033:SF14">
    <property type="entry name" value="GLYCOPROTEIN-N-ACETYLGALACTOSAMINE 3-BETA-GALACTOSYLTRANSFERASE 1-RELATED"/>
    <property type="match status" value="1"/>
</dbReference>
<protein>
    <submittedName>
        <fullName evidence="9">Uncharacterized protein</fullName>
    </submittedName>
</protein>
<keyword evidence="4" id="KW-0735">Signal-anchor</keyword>
<organism evidence="9">
    <name type="scientific">Odontella aurita</name>
    <dbReference type="NCBI Taxonomy" id="265563"/>
    <lineage>
        <taxon>Eukaryota</taxon>
        <taxon>Sar</taxon>
        <taxon>Stramenopiles</taxon>
        <taxon>Ochrophyta</taxon>
        <taxon>Bacillariophyta</taxon>
        <taxon>Mediophyceae</taxon>
        <taxon>Biddulphiophycidae</taxon>
        <taxon>Eupodiscales</taxon>
        <taxon>Odontellaceae</taxon>
        <taxon>Odontella</taxon>
    </lineage>
</organism>